<feature type="region of interest" description="Disordered" evidence="2">
    <location>
        <begin position="121"/>
        <end position="144"/>
    </location>
</feature>
<dbReference type="PANTHER" id="PTHR35024">
    <property type="entry name" value="HYPOTHETICAL CYTOSOLIC PROTEIN"/>
    <property type="match status" value="1"/>
</dbReference>
<organism evidence="3 4">
    <name type="scientific">Motilimonas pumila</name>
    <dbReference type="NCBI Taxonomy" id="2303987"/>
    <lineage>
        <taxon>Bacteria</taxon>
        <taxon>Pseudomonadati</taxon>
        <taxon>Pseudomonadota</taxon>
        <taxon>Gammaproteobacteria</taxon>
        <taxon>Alteromonadales</taxon>
        <taxon>Alteromonadales genera incertae sedis</taxon>
        <taxon>Motilimonas</taxon>
    </lineage>
</organism>
<evidence type="ECO:0000313" key="4">
    <source>
        <dbReference type="Proteomes" id="UP000283255"/>
    </source>
</evidence>
<reference evidence="3 4" key="1">
    <citation type="submission" date="2018-09" db="EMBL/GenBank/DDBJ databases">
        <authorList>
            <person name="Wang F."/>
        </authorList>
    </citation>
    <scope>NUCLEOTIDE SEQUENCE [LARGE SCALE GENOMIC DNA]</scope>
    <source>
        <strain evidence="3 4">PLHSC7-2</strain>
    </source>
</reference>
<dbReference type="OrthoDB" id="7352220at2"/>
<name>A0A418YIF9_9GAMM</name>
<dbReference type="PANTHER" id="PTHR35024:SF4">
    <property type="entry name" value="POLYMER-FORMING CYTOSKELETAL PROTEIN"/>
    <property type="match status" value="1"/>
</dbReference>
<protein>
    <submittedName>
        <fullName evidence="3">Polymer-forming cytoskeletal protein</fullName>
    </submittedName>
</protein>
<dbReference type="AlphaFoldDB" id="A0A418YIF9"/>
<evidence type="ECO:0000313" key="3">
    <source>
        <dbReference type="EMBL" id="RJG50420.1"/>
    </source>
</evidence>
<proteinExistence type="inferred from homology"/>
<dbReference type="InterPro" id="IPR007607">
    <property type="entry name" value="BacA/B"/>
</dbReference>
<keyword evidence="4" id="KW-1185">Reference proteome</keyword>
<dbReference type="Proteomes" id="UP000283255">
    <property type="component" value="Unassembled WGS sequence"/>
</dbReference>
<dbReference type="Pfam" id="PF04519">
    <property type="entry name" value="Bactofilin"/>
    <property type="match status" value="1"/>
</dbReference>
<reference evidence="3 4" key="2">
    <citation type="submission" date="2019-01" db="EMBL/GenBank/DDBJ databases">
        <title>Motilimonas pumilus sp. nov., isolated from the gut of sea cucumber (Apostichopus japonicus).</title>
        <authorList>
            <person name="Wang F.-Q."/>
            <person name="Ren L.-H."/>
            <person name="Lin Y.-W."/>
            <person name="Sun G.-H."/>
            <person name="Du Z.-J."/>
            <person name="Zhao J.-X."/>
            <person name="Liu X.-J."/>
            <person name="Liu L.-J."/>
        </authorList>
    </citation>
    <scope>NUCLEOTIDE SEQUENCE [LARGE SCALE GENOMIC DNA]</scope>
    <source>
        <strain evidence="3 4">PLHSC7-2</strain>
    </source>
</reference>
<evidence type="ECO:0000256" key="2">
    <source>
        <dbReference type="SAM" id="MobiDB-lite"/>
    </source>
</evidence>
<dbReference type="EMBL" id="QZCH01000002">
    <property type="protein sequence ID" value="RJG50420.1"/>
    <property type="molecule type" value="Genomic_DNA"/>
</dbReference>
<dbReference type="RefSeq" id="WP_119909222.1">
    <property type="nucleotide sequence ID" value="NZ_QZCH01000002.1"/>
</dbReference>
<gene>
    <name evidence="3" type="ORF">D1Z90_02770</name>
</gene>
<accession>A0A418YIF9</accession>
<evidence type="ECO:0000256" key="1">
    <source>
        <dbReference type="ARBA" id="ARBA00044755"/>
    </source>
</evidence>
<comment type="caution">
    <text evidence="3">The sequence shown here is derived from an EMBL/GenBank/DDBJ whole genome shotgun (WGS) entry which is preliminary data.</text>
</comment>
<sequence length="144" mass="15847">MFKKIKEEDGLTYISENCAITGDLNLKGEVIINGTVEGTLTCDGNVTIGRNGNLIGVLRATEVFVSGKIDGETHCEILNVENKGEVNGELFSNDIRIDRGGQFFGVRKQKIDDKKVLDFDKKSDDKKQDPVQEAISEAKKVAKK</sequence>
<comment type="similarity">
    <text evidence="1">Belongs to the bactofilin family.</text>
</comment>